<gene>
    <name evidence="3" type="ORF">HNQ10_000003</name>
</gene>
<comment type="caution">
    <text evidence="3">The sequence shown here is derived from an EMBL/GenBank/DDBJ whole genome shotgun (WGS) entry which is preliminary data.</text>
</comment>
<keyword evidence="2" id="KW-0808">Transferase</keyword>
<dbReference type="CDD" id="cd03789">
    <property type="entry name" value="GT9_LPS_heptosyltransferase"/>
    <property type="match status" value="1"/>
</dbReference>
<dbReference type="Pfam" id="PF01075">
    <property type="entry name" value="Glyco_transf_9"/>
    <property type="match status" value="1"/>
</dbReference>
<keyword evidence="1" id="KW-0328">Glycosyltransferase</keyword>
<evidence type="ECO:0000313" key="4">
    <source>
        <dbReference type="Proteomes" id="UP000536909"/>
    </source>
</evidence>
<evidence type="ECO:0000256" key="1">
    <source>
        <dbReference type="ARBA" id="ARBA00022676"/>
    </source>
</evidence>
<dbReference type="Proteomes" id="UP000536909">
    <property type="component" value="Unassembled WGS sequence"/>
</dbReference>
<proteinExistence type="predicted"/>
<dbReference type="InterPro" id="IPR002201">
    <property type="entry name" value="Glyco_trans_9"/>
</dbReference>
<dbReference type="PANTHER" id="PTHR30160">
    <property type="entry name" value="TETRAACYLDISACCHARIDE 4'-KINASE-RELATED"/>
    <property type="match status" value="1"/>
</dbReference>
<name>A0ABR6MML2_9DEIO</name>
<organism evidence="3 4">
    <name type="scientific">Deinococcus metallilatus</name>
    <dbReference type="NCBI Taxonomy" id="1211322"/>
    <lineage>
        <taxon>Bacteria</taxon>
        <taxon>Thermotogati</taxon>
        <taxon>Deinococcota</taxon>
        <taxon>Deinococci</taxon>
        <taxon>Deinococcales</taxon>
        <taxon>Deinococcaceae</taxon>
        <taxon>Deinococcus</taxon>
    </lineage>
</organism>
<dbReference type="PANTHER" id="PTHR30160:SF1">
    <property type="entry name" value="LIPOPOLYSACCHARIDE 1,2-N-ACETYLGLUCOSAMINETRANSFERASE-RELATED"/>
    <property type="match status" value="1"/>
</dbReference>
<dbReference type="SUPFAM" id="SSF53756">
    <property type="entry name" value="UDP-Glycosyltransferase/glycogen phosphorylase"/>
    <property type="match status" value="1"/>
</dbReference>
<dbReference type="InterPro" id="IPR051199">
    <property type="entry name" value="LPS_LOS_Heptosyltrfase"/>
</dbReference>
<dbReference type="Gene3D" id="3.40.50.2000">
    <property type="entry name" value="Glycogen Phosphorylase B"/>
    <property type="match status" value="2"/>
</dbReference>
<keyword evidence="4" id="KW-1185">Reference proteome</keyword>
<reference evidence="3 4" key="1">
    <citation type="submission" date="2020-08" db="EMBL/GenBank/DDBJ databases">
        <title>Genomic Encyclopedia of Type Strains, Phase IV (KMG-IV): sequencing the most valuable type-strain genomes for metagenomic binning, comparative biology and taxonomic classification.</title>
        <authorList>
            <person name="Goeker M."/>
        </authorList>
    </citation>
    <scope>NUCLEOTIDE SEQUENCE [LARGE SCALE GENOMIC DNA]</scope>
    <source>
        <strain evidence="3 4">DSM 105434</strain>
    </source>
</reference>
<accession>A0ABR6MML2</accession>
<sequence>MKLGPRFEGVRRVAVLRANALGDFMFSLPALEALRAAYPAAEVVLLGQPWHARFLQGRPGPLDRVIAVPPSQGVYVGRDGKADEDPAELDAFFARMRDEQFDLAVQLHGGGRYSNPFTLRLGARATVGLRTPDAPALDRTVPYVYWQHEIMRCLEVMALAGAPAVTLEPRLQVTADDLAEAGGAVPEDDRPLVALHPGAGDPRRRWSPAHFARVADALAAAGARIVLTGAGDEAHLVDGVLAALSGPAREAAVNTCGRLSIGGLAGLLSRCTLVVSNDSGPLHLGAAVGASTVGIYWCGNAINAGTLSRTRHRPVLSWRLNCPECGVNCMEDRCDHCCSFVDDVTPEQVLEEARSLLAASGQLLLG</sequence>
<evidence type="ECO:0000313" key="3">
    <source>
        <dbReference type="EMBL" id="MBB5293190.1"/>
    </source>
</evidence>
<dbReference type="RefSeq" id="WP_206732971.1">
    <property type="nucleotide sequence ID" value="NZ_BSUI01000012.1"/>
</dbReference>
<evidence type="ECO:0000256" key="2">
    <source>
        <dbReference type="ARBA" id="ARBA00022679"/>
    </source>
</evidence>
<dbReference type="EMBL" id="JACHFV010000001">
    <property type="protein sequence ID" value="MBB5293190.1"/>
    <property type="molecule type" value="Genomic_DNA"/>
</dbReference>
<protein>
    <submittedName>
        <fullName evidence="3">ADP-heptose:LPS heptosyltransferase</fullName>
    </submittedName>
</protein>